<evidence type="ECO:0000256" key="1">
    <source>
        <dbReference type="SAM" id="Coils"/>
    </source>
</evidence>
<accession>A0A4U5R232</accession>
<comment type="caution">
    <text evidence="3">The sequence shown here is derived from an EMBL/GenBank/DDBJ whole genome shotgun (WGS) entry which is preliminary data.</text>
</comment>
<organism evidence="3">
    <name type="scientific">Populus alba</name>
    <name type="common">White poplar</name>
    <dbReference type="NCBI Taxonomy" id="43335"/>
    <lineage>
        <taxon>Eukaryota</taxon>
        <taxon>Viridiplantae</taxon>
        <taxon>Streptophyta</taxon>
        <taxon>Embryophyta</taxon>
        <taxon>Tracheophyta</taxon>
        <taxon>Spermatophyta</taxon>
        <taxon>Magnoliopsida</taxon>
        <taxon>eudicotyledons</taxon>
        <taxon>Gunneridae</taxon>
        <taxon>Pentapetalae</taxon>
        <taxon>rosids</taxon>
        <taxon>fabids</taxon>
        <taxon>Malpighiales</taxon>
        <taxon>Salicaceae</taxon>
        <taxon>Saliceae</taxon>
        <taxon>Populus</taxon>
    </lineage>
</organism>
<name>A0A4U5R232_POPAL</name>
<feature type="compositionally biased region" description="Basic and acidic residues" evidence="2">
    <location>
        <begin position="135"/>
        <end position="146"/>
    </location>
</feature>
<evidence type="ECO:0000256" key="2">
    <source>
        <dbReference type="SAM" id="MobiDB-lite"/>
    </source>
</evidence>
<feature type="region of interest" description="Disordered" evidence="2">
    <location>
        <begin position="78"/>
        <end position="146"/>
    </location>
</feature>
<proteinExistence type="predicted"/>
<dbReference type="AlphaFoldDB" id="A0A4U5R232"/>
<evidence type="ECO:0000313" key="3">
    <source>
        <dbReference type="EMBL" id="TKS15475.1"/>
    </source>
</evidence>
<feature type="coiled-coil region" evidence="1">
    <location>
        <begin position="7"/>
        <end position="34"/>
    </location>
</feature>
<feature type="compositionally biased region" description="Basic and acidic residues" evidence="2">
    <location>
        <begin position="114"/>
        <end position="128"/>
    </location>
</feature>
<sequence>MVKNHKLKNVEEHCKKLEERMQILQQEFQESLTDQQTKWQEQFGEQNRRTDQISAQIEALSIQFQTFLANQMTGKDLGSTSKGILQTPAKGSLEGMLSRGKEQRNRGRPGNANRGKETQNRREGKTNERTGQSRQKTDANGEEKLVKNQRKGECWFQLRHSVNQAAGTPILNPSVILKERVENPWGYSISYCQSCSKQGKSDIHKHPDFEFFLSRGRYSLP</sequence>
<keyword evidence="1" id="KW-0175">Coiled coil</keyword>
<dbReference type="PANTHER" id="PTHR32010:SF18">
    <property type="entry name" value="DUF789 FAMILY PROTEIN"/>
    <property type="match status" value="1"/>
</dbReference>
<dbReference type="PANTHER" id="PTHR32010">
    <property type="entry name" value="PHOTOSYSTEM II STABILITY/ASSEMBLY FACTOR HCF136, CHLOROPLASTIC"/>
    <property type="match status" value="1"/>
</dbReference>
<protein>
    <submittedName>
        <fullName evidence="3">Uncharacterized protein</fullName>
    </submittedName>
</protein>
<gene>
    <name evidence="3" type="ORF">D5086_0000031700</name>
</gene>
<dbReference type="EMBL" id="RCHU01000088">
    <property type="protein sequence ID" value="TKS15475.1"/>
    <property type="molecule type" value="Genomic_DNA"/>
</dbReference>
<reference evidence="3" key="1">
    <citation type="submission" date="2018-10" db="EMBL/GenBank/DDBJ databases">
        <title>Population genomic analysis revealed the cold adaptation of white poplar.</title>
        <authorList>
            <person name="Liu Y.-J."/>
        </authorList>
    </citation>
    <scope>NUCLEOTIDE SEQUENCE [LARGE SCALE GENOMIC DNA]</scope>
    <source>
        <strain evidence="3">PAL-ZL1</strain>
    </source>
</reference>